<evidence type="ECO:0000256" key="7">
    <source>
        <dbReference type="ARBA" id="ARBA00022729"/>
    </source>
</evidence>
<proteinExistence type="inferred from homology"/>
<keyword evidence="7 9" id="KW-0732">Signal</keyword>
<comment type="subcellular location">
    <subcellularLocation>
        <location evidence="2">Cell inner membrane</location>
    </subcellularLocation>
    <subcellularLocation>
        <location evidence="1">Periplasm</location>
    </subcellularLocation>
</comment>
<comment type="caution">
    <text evidence="10">The sequence shown here is derived from an EMBL/GenBank/DDBJ whole genome shotgun (WGS) entry which is preliminary data.</text>
</comment>
<evidence type="ECO:0000256" key="6">
    <source>
        <dbReference type="ARBA" id="ARBA00022519"/>
    </source>
</evidence>
<evidence type="ECO:0000256" key="2">
    <source>
        <dbReference type="ARBA" id="ARBA00004533"/>
    </source>
</evidence>
<evidence type="ECO:0000256" key="3">
    <source>
        <dbReference type="ARBA" id="ARBA00010742"/>
    </source>
</evidence>
<feature type="signal peptide" evidence="9">
    <location>
        <begin position="1"/>
        <end position="37"/>
    </location>
</feature>
<dbReference type="Proteomes" id="UP001596138">
    <property type="component" value="Unassembled WGS sequence"/>
</dbReference>
<comment type="similarity">
    <text evidence="3">Belongs to the bacterial solute-binding protein SsuA/TauA family.</text>
</comment>
<dbReference type="InterPro" id="IPR044527">
    <property type="entry name" value="NrtA/CpmA_ABC-bd_dom"/>
</dbReference>
<dbReference type="RefSeq" id="WP_386765158.1">
    <property type="nucleotide sequence ID" value="NZ_JBHSTI010000008.1"/>
</dbReference>
<dbReference type="CDD" id="cd13553">
    <property type="entry name" value="PBP2_NrtA_CpmA_like"/>
    <property type="match status" value="1"/>
</dbReference>
<sequence length="365" mass="37369">MTSTTRTPGSRLRRTLAASAAALLVAVGLAACGTSSADDVAVSGNGEAETLRLGYFANITHALPLVGVQDGTYAKALGSTKLETQIFNAGPAAVEALFAGALDATYIGPNPAINAFVKSNGEAVRIVAGASSGGAQLVVQPDITSAADLKGKTVATPQLGGTQDVALRYWLKQQGLSAPVQGAGDVTVAPQENAQTLDLFKAGDIAGAWVPEPWASRLVLEGGGKVLVDEKDLWPDGAFVTTHLIVSTEYLKKYPGTITKLLTAEADTLDAVTKDAAKAKESANAALLELTGKQLKPEVLDRAWENLTLTLDPIASTLQVSADHGVEVGTTTKADLNGIYDLALLNAVLKARGGAAVSAAGLGTE</sequence>
<dbReference type="Pfam" id="PF13379">
    <property type="entry name" value="NMT1_2"/>
    <property type="match status" value="1"/>
</dbReference>
<dbReference type="PANTHER" id="PTHR30024:SF47">
    <property type="entry name" value="TAURINE-BINDING PERIPLASMIC PROTEIN"/>
    <property type="match status" value="1"/>
</dbReference>
<accession>A0ABW1T050</accession>
<keyword evidence="6" id="KW-0997">Cell inner membrane</keyword>
<dbReference type="InterPro" id="IPR010067">
    <property type="entry name" value="ABC_SsuA_sub-bd"/>
</dbReference>
<evidence type="ECO:0000313" key="11">
    <source>
        <dbReference type="Proteomes" id="UP001596138"/>
    </source>
</evidence>
<dbReference type="SUPFAM" id="SSF53850">
    <property type="entry name" value="Periplasmic binding protein-like II"/>
    <property type="match status" value="1"/>
</dbReference>
<evidence type="ECO:0000256" key="1">
    <source>
        <dbReference type="ARBA" id="ARBA00004418"/>
    </source>
</evidence>
<dbReference type="Gene3D" id="3.40.190.10">
    <property type="entry name" value="Periplasmic binding protein-like II"/>
    <property type="match status" value="2"/>
</dbReference>
<keyword evidence="8" id="KW-0472">Membrane</keyword>
<keyword evidence="5" id="KW-1003">Cell membrane</keyword>
<keyword evidence="11" id="KW-1185">Reference proteome</keyword>
<feature type="chain" id="PRO_5047422140" evidence="9">
    <location>
        <begin position="38"/>
        <end position="365"/>
    </location>
</feature>
<evidence type="ECO:0000256" key="5">
    <source>
        <dbReference type="ARBA" id="ARBA00022475"/>
    </source>
</evidence>
<reference evidence="11" key="1">
    <citation type="journal article" date="2019" name="Int. J. Syst. Evol. Microbiol.">
        <title>The Global Catalogue of Microorganisms (GCM) 10K type strain sequencing project: providing services to taxonomists for standard genome sequencing and annotation.</title>
        <authorList>
            <consortium name="The Broad Institute Genomics Platform"/>
            <consortium name="The Broad Institute Genome Sequencing Center for Infectious Disease"/>
            <person name="Wu L."/>
            <person name="Ma J."/>
        </authorList>
    </citation>
    <scope>NUCLEOTIDE SEQUENCE [LARGE SCALE GENOMIC DNA]</scope>
    <source>
        <strain evidence="11">CGMCC 4.7317</strain>
    </source>
</reference>
<organism evidence="10 11">
    <name type="scientific">Longivirga aurantiaca</name>
    <dbReference type="NCBI Taxonomy" id="1837743"/>
    <lineage>
        <taxon>Bacteria</taxon>
        <taxon>Bacillati</taxon>
        <taxon>Actinomycetota</taxon>
        <taxon>Actinomycetes</taxon>
        <taxon>Sporichthyales</taxon>
        <taxon>Sporichthyaceae</taxon>
        <taxon>Longivirga</taxon>
    </lineage>
</organism>
<evidence type="ECO:0000256" key="9">
    <source>
        <dbReference type="SAM" id="SignalP"/>
    </source>
</evidence>
<evidence type="ECO:0000256" key="8">
    <source>
        <dbReference type="ARBA" id="ARBA00023136"/>
    </source>
</evidence>
<dbReference type="PANTHER" id="PTHR30024">
    <property type="entry name" value="ALIPHATIC SULFONATES-BINDING PROTEIN-RELATED"/>
    <property type="match status" value="1"/>
</dbReference>
<dbReference type="PROSITE" id="PS51257">
    <property type="entry name" value="PROKAR_LIPOPROTEIN"/>
    <property type="match status" value="1"/>
</dbReference>
<evidence type="ECO:0000256" key="4">
    <source>
        <dbReference type="ARBA" id="ARBA00022448"/>
    </source>
</evidence>
<gene>
    <name evidence="10" type="ORF">ACFQGU_07185</name>
</gene>
<dbReference type="NCBIfam" id="TIGR01728">
    <property type="entry name" value="SsuA_fam"/>
    <property type="match status" value="1"/>
</dbReference>
<dbReference type="EMBL" id="JBHSTI010000008">
    <property type="protein sequence ID" value="MFC6237657.1"/>
    <property type="molecule type" value="Genomic_DNA"/>
</dbReference>
<name>A0ABW1T050_9ACTN</name>
<keyword evidence="4" id="KW-0813">Transport</keyword>
<evidence type="ECO:0000313" key="10">
    <source>
        <dbReference type="EMBL" id="MFC6237657.1"/>
    </source>
</evidence>
<protein>
    <submittedName>
        <fullName evidence="10">ABC transporter substrate-binding protein</fullName>
    </submittedName>
</protein>